<evidence type="ECO:0000256" key="2">
    <source>
        <dbReference type="SAM" id="SignalP"/>
    </source>
</evidence>
<dbReference type="RefSeq" id="WP_150082759.1">
    <property type="nucleotide sequence ID" value="NZ_VWRN01000025.1"/>
</dbReference>
<dbReference type="Pfam" id="PF03401">
    <property type="entry name" value="TctC"/>
    <property type="match status" value="1"/>
</dbReference>
<accession>A0A5M8AXZ2</accession>
<proteinExistence type="inferred from homology"/>
<keyword evidence="2" id="KW-0732">Signal</keyword>
<dbReference type="Gene3D" id="3.40.190.150">
    <property type="entry name" value="Bordetella uptake gene, domain 1"/>
    <property type="match status" value="1"/>
</dbReference>
<dbReference type="CDD" id="cd13578">
    <property type="entry name" value="PBP2_Bug27"/>
    <property type="match status" value="1"/>
</dbReference>
<sequence length="334" mass="35197">MIRNHRPLRRTTLALAALGALSAVAAIAPRTAAAQENWPSKPVTIIVPFPAGGMTDLLARRIAKDMAVDLKQPVVVENRAGASGQIGTEMVARAKPDGYTLLVSATHHVINPAVRGSLPYDAAKDFTPIALLATTPNVLVVNNNIPVSTLPEFLAYAKKQKEGLSFGSSSIGGATHMSGELLKLMTKAPMVHIPYKGATPAMADLLGGQIPALFHDAMTMAPYVKDGKVKAIGMTSAKRSDALPNVPTIAEQGVAGYEATTWIGFYGPANLPKPIVDRLNREAVKSMNAPDSKASLAQSATTPGTMSAEQFGGFVQAELAKWKRVASEAKVKVE</sequence>
<evidence type="ECO:0000313" key="4">
    <source>
        <dbReference type="Proteomes" id="UP000324324"/>
    </source>
</evidence>
<organism evidence="3 4">
    <name type="scientific">Cupriavidus cauae</name>
    <dbReference type="NCBI Taxonomy" id="2608999"/>
    <lineage>
        <taxon>Bacteria</taxon>
        <taxon>Pseudomonadati</taxon>
        <taxon>Pseudomonadota</taxon>
        <taxon>Betaproteobacteria</taxon>
        <taxon>Burkholderiales</taxon>
        <taxon>Burkholderiaceae</taxon>
        <taxon>Cupriavidus</taxon>
    </lineage>
</organism>
<name>A0A5M8AXZ2_9BURK</name>
<dbReference type="Proteomes" id="UP000324324">
    <property type="component" value="Unassembled WGS sequence"/>
</dbReference>
<dbReference type="SUPFAM" id="SSF53850">
    <property type="entry name" value="Periplasmic binding protein-like II"/>
    <property type="match status" value="1"/>
</dbReference>
<comment type="caution">
    <text evidence="3">The sequence shown here is derived from an EMBL/GenBank/DDBJ whole genome shotgun (WGS) entry which is preliminary data.</text>
</comment>
<feature type="signal peptide" evidence="2">
    <location>
        <begin position="1"/>
        <end position="25"/>
    </location>
</feature>
<keyword evidence="4" id="KW-1185">Reference proteome</keyword>
<dbReference type="InterPro" id="IPR005064">
    <property type="entry name" value="BUG"/>
</dbReference>
<dbReference type="Gene3D" id="3.40.190.10">
    <property type="entry name" value="Periplasmic binding protein-like II"/>
    <property type="match status" value="1"/>
</dbReference>
<reference evidence="3 4" key="1">
    <citation type="submission" date="2019-09" db="EMBL/GenBank/DDBJ databases">
        <title>Isolation of a novel species in the genus Cupriavidus from patients with sepsis using whole genome sequencing.</title>
        <authorList>
            <person name="Kweon O.J."/>
            <person name="Lee M.-K."/>
        </authorList>
    </citation>
    <scope>NUCLEOTIDE SEQUENCE [LARGE SCALE GENOMIC DNA]</scope>
    <source>
        <strain evidence="3 4">MKL-01</strain>
    </source>
</reference>
<dbReference type="PROSITE" id="PS51318">
    <property type="entry name" value="TAT"/>
    <property type="match status" value="1"/>
</dbReference>
<evidence type="ECO:0000313" key="3">
    <source>
        <dbReference type="EMBL" id="KAA6127065.1"/>
    </source>
</evidence>
<dbReference type="InterPro" id="IPR006311">
    <property type="entry name" value="TAT_signal"/>
</dbReference>
<comment type="similarity">
    <text evidence="1">Belongs to the UPF0065 (bug) family.</text>
</comment>
<dbReference type="PANTHER" id="PTHR42928">
    <property type="entry name" value="TRICARBOXYLATE-BINDING PROTEIN"/>
    <property type="match status" value="1"/>
</dbReference>
<protein>
    <submittedName>
        <fullName evidence="3">Tripartite tricarboxylate transporter substrate binding protein</fullName>
    </submittedName>
</protein>
<dbReference type="PANTHER" id="PTHR42928:SF5">
    <property type="entry name" value="BLR1237 PROTEIN"/>
    <property type="match status" value="1"/>
</dbReference>
<evidence type="ECO:0000256" key="1">
    <source>
        <dbReference type="ARBA" id="ARBA00006987"/>
    </source>
</evidence>
<dbReference type="AlphaFoldDB" id="A0A5M8AXZ2"/>
<dbReference type="EMBL" id="VWRN01000025">
    <property type="protein sequence ID" value="KAA6127065.1"/>
    <property type="molecule type" value="Genomic_DNA"/>
</dbReference>
<dbReference type="InterPro" id="IPR042100">
    <property type="entry name" value="Bug_dom1"/>
</dbReference>
<feature type="chain" id="PRO_5024439530" evidence="2">
    <location>
        <begin position="26"/>
        <end position="334"/>
    </location>
</feature>
<dbReference type="PIRSF" id="PIRSF017082">
    <property type="entry name" value="YflP"/>
    <property type="match status" value="1"/>
</dbReference>
<gene>
    <name evidence="3" type="ORF">F1599_08590</name>
</gene>